<dbReference type="GO" id="GO:0005886">
    <property type="term" value="C:plasma membrane"/>
    <property type="evidence" value="ECO:0007669"/>
    <property type="project" value="UniProtKB-SubCell"/>
</dbReference>
<evidence type="ECO:0000313" key="7">
    <source>
        <dbReference type="EMBL" id="MDP0589490.1"/>
    </source>
</evidence>
<evidence type="ECO:0000256" key="3">
    <source>
        <dbReference type="ARBA" id="ARBA00022692"/>
    </source>
</evidence>
<evidence type="ECO:0000256" key="5">
    <source>
        <dbReference type="ARBA" id="ARBA00023136"/>
    </source>
</evidence>
<accession>A0AA90NUB0</accession>
<evidence type="ECO:0000256" key="4">
    <source>
        <dbReference type="ARBA" id="ARBA00022989"/>
    </source>
</evidence>
<protein>
    <submittedName>
        <fullName evidence="7">LysE family translocator</fullName>
    </submittedName>
</protein>
<keyword evidence="8" id="KW-1185">Reference proteome</keyword>
<evidence type="ECO:0000256" key="6">
    <source>
        <dbReference type="SAM" id="Phobius"/>
    </source>
</evidence>
<evidence type="ECO:0000256" key="1">
    <source>
        <dbReference type="ARBA" id="ARBA00004651"/>
    </source>
</evidence>
<dbReference type="Proteomes" id="UP001178148">
    <property type="component" value="Unassembled WGS sequence"/>
</dbReference>
<dbReference type="PIRSF" id="PIRSF006324">
    <property type="entry name" value="LeuE"/>
    <property type="match status" value="1"/>
</dbReference>
<comment type="caution">
    <text evidence="7">The sequence shown here is derived from an EMBL/GenBank/DDBJ whole genome shotgun (WGS) entry which is preliminary data.</text>
</comment>
<proteinExistence type="predicted"/>
<feature type="transmembrane region" description="Helical" evidence="6">
    <location>
        <begin position="163"/>
        <end position="181"/>
    </location>
</feature>
<reference evidence="7 8" key="1">
    <citation type="journal article" date="2023" name="bioRxiv">
        <title>An intranuclear bacterial parasite of deep-sea mussels expresses apoptosis inhibitors acquired from its host.</title>
        <authorList>
            <person name="Gonzalez Porras M.A."/>
            <person name="Assie A."/>
            <person name="Tietjen M."/>
            <person name="Violette M."/>
            <person name="Kleiner M."/>
            <person name="Gruber-Vodicka H."/>
            <person name="Dubilier N."/>
            <person name="Leisch N."/>
        </authorList>
    </citation>
    <scope>NUCLEOTIDE SEQUENCE [LARGE SCALE GENOMIC DNA]</scope>
    <source>
        <strain evidence="7">IAP13</strain>
    </source>
</reference>
<dbReference type="PANTHER" id="PTHR30086">
    <property type="entry name" value="ARGININE EXPORTER PROTEIN ARGO"/>
    <property type="match status" value="1"/>
</dbReference>
<keyword evidence="5 6" id="KW-0472">Membrane</keyword>
<evidence type="ECO:0000256" key="2">
    <source>
        <dbReference type="ARBA" id="ARBA00022475"/>
    </source>
</evidence>
<evidence type="ECO:0000313" key="8">
    <source>
        <dbReference type="Proteomes" id="UP001178148"/>
    </source>
</evidence>
<keyword evidence="2" id="KW-1003">Cell membrane</keyword>
<comment type="subcellular location">
    <subcellularLocation>
        <location evidence="1">Cell membrane</location>
        <topology evidence="1">Multi-pass membrane protein</topology>
    </subcellularLocation>
</comment>
<gene>
    <name evidence="7" type="ORF">QS748_10005</name>
</gene>
<keyword evidence="3 6" id="KW-0812">Transmembrane</keyword>
<feature type="transmembrane region" description="Helical" evidence="6">
    <location>
        <begin position="12"/>
        <end position="32"/>
    </location>
</feature>
<keyword evidence="4 6" id="KW-1133">Transmembrane helix</keyword>
<organism evidence="7 8">
    <name type="scientific">Candidatus Endonucleibacter bathymodioli</name>
    <dbReference type="NCBI Taxonomy" id="539814"/>
    <lineage>
        <taxon>Bacteria</taxon>
        <taxon>Pseudomonadati</taxon>
        <taxon>Pseudomonadota</taxon>
        <taxon>Gammaproteobacteria</taxon>
        <taxon>Oceanospirillales</taxon>
        <taxon>Endozoicomonadaceae</taxon>
        <taxon>Candidatus Endonucleibacter</taxon>
    </lineage>
</organism>
<dbReference type="AlphaFoldDB" id="A0AA90NUB0"/>
<dbReference type="InterPro" id="IPR001123">
    <property type="entry name" value="LeuE-type"/>
</dbReference>
<sequence length="184" mass="19709">MYLNQTIVNGKKVGVASALGVCTGAIFHVFLASFGLSAIIASSAIAFTSVKVIGACYLIFLAYQSFLSSGTSLDISNTTQPQETPFAAFKQGILIDILNPKAAIFFMAFLPQFIRNDHGSAPLQLLYLGLIIVVIAIIVEVIYVLIASSLTEKVRDNKKTSMWLDRIVGTVFLALGIKLATAST</sequence>
<feature type="transmembrane region" description="Helical" evidence="6">
    <location>
        <begin position="126"/>
        <end position="151"/>
    </location>
</feature>
<dbReference type="EMBL" id="JASXSV010000015">
    <property type="protein sequence ID" value="MDP0589490.1"/>
    <property type="molecule type" value="Genomic_DNA"/>
</dbReference>
<dbReference type="Pfam" id="PF01810">
    <property type="entry name" value="LysE"/>
    <property type="match status" value="1"/>
</dbReference>
<feature type="transmembrane region" description="Helical" evidence="6">
    <location>
        <begin position="38"/>
        <end position="63"/>
    </location>
</feature>
<dbReference type="PANTHER" id="PTHR30086:SF20">
    <property type="entry name" value="ARGININE EXPORTER PROTEIN ARGO-RELATED"/>
    <property type="match status" value="1"/>
</dbReference>
<dbReference type="GO" id="GO:0015171">
    <property type="term" value="F:amino acid transmembrane transporter activity"/>
    <property type="evidence" value="ECO:0007669"/>
    <property type="project" value="TreeGrafter"/>
</dbReference>
<name>A0AA90NUB0_9GAMM</name>